<gene>
    <name evidence="2" type="ORF">A3G51_00180</name>
</gene>
<reference evidence="2 3" key="1">
    <citation type="journal article" date="2016" name="Nat. Commun.">
        <title>Thousands of microbial genomes shed light on interconnected biogeochemical processes in an aquifer system.</title>
        <authorList>
            <person name="Anantharaman K."/>
            <person name="Brown C.T."/>
            <person name="Hug L.A."/>
            <person name="Sharon I."/>
            <person name="Castelle C.J."/>
            <person name="Probst A.J."/>
            <person name="Thomas B.C."/>
            <person name="Singh A."/>
            <person name="Wilkins M.J."/>
            <person name="Karaoz U."/>
            <person name="Brodie E.L."/>
            <person name="Williams K.H."/>
            <person name="Hubbard S.S."/>
            <person name="Banfield J.F."/>
        </authorList>
    </citation>
    <scope>NUCLEOTIDE SEQUENCE [LARGE SCALE GENOMIC DNA]</scope>
</reference>
<organism evidence="2 3">
    <name type="scientific">Candidatus Yanofskybacteria bacterium RIFCSPLOWO2_12_FULL_43_11b</name>
    <dbReference type="NCBI Taxonomy" id="1802710"/>
    <lineage>
        <taxon>Bacteria</taxon>
        <taxon>Candidatus Yanofskyibacteriota</taxon>
    </lineage>
</organism>
<dbReference type="Pfam" id="PF01370">
    <property type="entry name" value="Epimerase"/>
    <property type="match status" value="1"/>
</dbReference>
<proteinExistence type="predicted"/>
<dbReference type="InterPro" id="IPR050177">
    <property type="entry name" value="Lipid_A_modif_metabolic_enz"/>
</dbReference>
<dbReference type="Proteomes" id="UP000177745">
    <property type="component" value="Unassembled WGS sequence"/>
</dbReference>
<dbReference type="InterPro" id="IPR001509">
    <property type="entry name" value="Epimerase_deHydtase"/>
</dbReference>
<comment type="caution">
    <text evidence="2">The sequence shown here is derived from an EMBL/GenBank/DDBJ whole genome shotgun (WGS) entry which is preliminary data.</text>
</comment>
<dbReference type="Gene3D" id="3.40.50.720">
    <property type="entry name" value="NAD(P)-binding Rossmann-like Domain"/>
    <property type="match status" value="1"/>
</dbReference>
<dbReference type="PANTHER" id="PTHR43245">
    <property type="entry name" value="BIFUNCTIONAL POLYMYXIN RESISTANCE PROTEIN ARNA"/>
    <property type="match status" value="1"/>
</dbReference>
<dbReference type="InterPro" id="IPR036291">
    <property type="entry name" value="NAD(P)-bd_dom_sf"/>
</dbReference>
<name>A0A1F8H9K8_9BACT</name>
<dbReference type="AlphaFoldDB" id="A0A1F8H9K8"/>
<evidence type="ECO:0000313" key="3">
    <source>
        <dbReference type="Proteomes" id="UP000177745"/>
    </source>
</evidence>
<evidence type="ECO:0000259" key="1">
    <source>
        <dbReference type="Pfam" id="PF01370"/>
    </source>
</evidence>
<dbReference type="SUPFAM" id="SSF51735">
    <property type="entry name" value="NAD(P)-binding Rossmann-fold domains"/>
    <property type="match status" value="1"/>
</dbReference>
<sequence>MQEKLRVAVTGSSGYLAQGLLAKLKEDPRVEFILGLDVKPPTLGLETEFIQWDVRYDSRKLAEVLKKYDIKVVLHLAWMFNPQHDEQTTKEIDILGTQNVFLACQLAGVRRVVYTSSTTAYGPWPDNTESPVNEDYPRRGHPTYQYSRDKAIVDNWVLNFIKTSAMEFIILRAAIVFGPHTNNIVTYVAELPVMFRVLGYDPPMQYVSEEDMGKILYEAIVRYGLHGVYNVSGDGVLRYSEICKLTGKPTLALPAWVLYPAVTLLWKLRLLKFPAGLLDFIRYPWVADTARLKNYFMFVPRKTSREAFLEYVNRRK</sequence>
<dbReference type="EMBL" id="MGKY01000003">
    <property type="protein sequence ID" value="OGN34271.1"/>
    <property type="molecule type" value="Genomic_DNA"/>
</dbReference>
<accession>A0A1F8H9K8</accession>
<dbReference type="PANTHER" id="PTHR43245:SF52">
    <property type="entry name" value="NAD-DEPENDENT EPIMERASE_DEHYDRATASE"/>
    <property type="match status" value="1"/>
</dbReference>
<evidence type="ECO:0000313" key="2">
    <source>
        <dbReference type="EMBL" id="OGN34271.1"/>
    </source>
</evidence>
<protein>
    <recommendedName>
        <fullName evidence="1">NAD-dependent epimerase/dehydratase domain-containing protein</fullName>
    </recommendedName>
</protein>
<feature type="domain" description="NAD-dependent epimerase/dehydratase" evidence="1">
    <location>
        <begin position="7"/>
        <end position="182"/>
    </location>
</feature>